<keyword evidence="2" id="KW-0808">Transferase</keyword>
<dbReference type="RefSeq" id="WP_182670568.1">
    <property type="nucleotide sequence ID" value="NZ_JACHTE010000011.1"/>
</dbReference>
<dbReference type="SUPFAM" id="SSF55729">
    <property type="entry name" value="Acyl-CoA N-acyltransferases (Nat)"/>
    <property type="match status" value="1"/>
</dbReference>
<dbReference type="AlphaFoldDB" id="A0A7W3U6E5"/>
<feature type="domain" description="N-acetyltransferase" evidence="1">
    <location>
        <begin position="1"/>
        <end position="141"/>
    </location>
</feature>
<dbReference type="Gene3D" id="3.40.630.30">
    <property type="match status" value="1"/>
</dbReference>
<evidence type="ECO:0000259" key="1">
    <source>
        <dbReference type="PROSITE" id="PS51186"/>
    </source>
</evidence>
<comment type="caution">
    <text evidence="2">The sequence shown here is derived from an EMBL/GenBank/DDBJ whole genome shotgun (WGS) entry which is preliminary data.</text>
</comment>
<dbReference type="CDD" id="cd04301">
    <property type="entry name" value="NAT_SF"/>
    <property type="match status" value="1"/>
</dbReference>
<organism evidence="2 3">
    <name type="scientific">Marilutibacter penaei</name>
    <dbReference type="NCBI Taxonomy" id="2759900"/>
    <lineage>
        <taxon>Bacteria</taxon>
        <taxon>Pseudomonadati</taxon>
        <taxon>Pseudomonadota</taxon>
        <taxon>Gammaproteobacteria</taxon>
        <taxon>Lysobacterales</taxon>
        <taxon>Lysobacteraceae</taxon>
        <taxon>Marilutibacter</taxon>
    </lineage>
</organism>
<evidence type="ECO:0000313" key="3">
    <source>
        <dbReference type="Proteomes" id="UP000552587"/>
    </source>
</evidence>
<dbReference type="PANTHER" id="PTHR43233:SF1">
    <property type="entry name" value="FAMILY N-ACETYLTRANSFERASE, PUTATIVE (AFU_ORTHOLOGUE AFUA_6G03350)-RELATED"/>
    <property type="match status" value="1"/>
</dbReference>
<accession>A0A7W3U6E5</accession>
<name>A0A7W3U6E5_9GAMM</name>
<reference evidence="2 3" key="1">
    <citation type="submission" date="2020-07" db="EMBL/GenBank/DDBJ databases">
        <authorList>
            <person name="Xu S."/>
            <person name="Li A."/>
        </authorList>
    </citation>
    <scope>NUCLEOTIDE SEQUENCE [LARGE SCALE GENOMIC DNA]</scope>
    <source>
        <strain evidence="2 3">SG-8</strain>
    </source>
</reference>
<proteinExistence type="predicted"/>
<sequence length="143" mass="15939">MDLLHISTDAAELDVDLIHRFLSGQTYWARDIPRALVEKAIAHSLCFGGFVGDRQVAFARVVTDQATFANLVDVFVLPEHRGHGHSRTLMDAVIGDPRLQGLRRFTLATGDAHGLYARYGFTAPSHPETLMERYFPRLYADAG</sequence>
<keyword evidence="3" id="KW-1185">Reference proteome</keyword>
<gene>
    <name evidence="2" type="ORF">H4F99_14035</name>
</gene>
<dbReference type="Proteomes" id="UP000552587">
    <property type="component" value="Unassembled WGS sequence"/>
</dbReference>
<dbReference type="InterPro" id="IPR000182">
    <property type="entry name" value="GNAT_dom"/>
</dbReference>
<dbReference type="PROSITE" id="PS51186">
    <property type="entry name" value="GNAT"/>
    <property type="match status" value="1"/>
</dbReference>
<dbReference type="InterPro" id="IPR016181">
    <property type="entry name" value="Acyl_CoA_acyltransferase"/>
</dbReference>
<dbReference type="InterPro" id="IPR053144">
    <property type="entry name" value="Acetyltransferase_Butenolide"/>
</dbReference>
<protein>
    <submittedName>
        <fullName evidence="2">GNAT family N-acetyltransferase</fullName>
    </submittedName>
</protein>
<evidence type="ECO:0000313" key="2">
    <source>
        <dbReference type="EMBL" id="MBB1089600.1"/>
    </source>
</evidence>
<dbReference type="GO" id="GO:0016747">
    <property type="term" value="F:acyltransferase activity, transferring groups other than amino-acyl groups"/>
    <property type="evidence" value="ECO:0007669"/>
    <property type="project" value="InterPro"/>
</dbReference>
<dbReference type="PANTHER" id="PTHR43233">
    <property type="entry name" value="FAMILY N-ACETYLTRANSFERASE, PUTATIVE (AFU_ORTHOLOGUE AFUA_6G03350)-RELATED"/>
    <property type="match status" value="1"/>
</dbReference>
<dbReference type="EMBL" id="JACHTE010000011">
    <property type="protein sequence ID" value="MBB1089600.1"/>
    <property type="molecule type" value="Genomic_DNA"/>
</dbReference>
<dbReference type="Pfam" id="PF13508">
    <property type="entry name" value="Acetyltransf_7"/>
    <property type="match status" value="1"/>
</dbReference>